<dbReference type="AlphaFoldDB" id="A0A3D8JRR5"/>
<organism evidence="7 8">
    <name type="scientific">Trinickia dinghuensis</name>
    <dbReference type="NCBI Taxonomy" id="2291023"/>
    <lineage>
        <taxon>Bacteria</taxon>
        <taxon>Pseudomonadati</taxon>
        <taxon>Pseudomonadota</taxon>
        <taxon>Betaproteobacteria</taxon>
        <taxon>Burkholderiales</taxon>
        <taxon>Burkholderiaceae</taxon>
        <taxon>Trinickia</taxon>
    </lineage>
</organism>
<evidence type="ECO:0000256" key="4">
    <source>
        <dbReference type="ARBA" id="ARBA00023136"/>
    </source>
</evidence>
<keyword evidence="3" id="KW-1133">Transmembrane helix</keyword>
<dbReference type="PROSITE" id="PS52015">
    <property type="entry name" value="TONB_CTD"/>
    <property type="match status" value="1"/>
</dbReference>
<dbReference type="GO" id="GO:0016020">
    <property type="term" value="C:membrane"/>
    <property type="evidence" value="ECO:0007669"/>
    <property type="project" value="UniProtKB-SubCell"/>
</dbReference>
<keyword evidence="2" id="KW-0812">Transmembrane</keyword>
<dbReference type="RefSeq" id="WP_115536816.1">
    <property type="nucleotide sequence ID" value="NZ_QRGA01000018.1"/>
</dbReference>
<name>A0A3D8JRR5_9BURK</name>
<reference evidence="7 8" key="1">
    <citation type="submission" date="2018-08" db="EMBL/GenBank/DDBJ databases">
        <title>Paraburkholderia sp. DHOM06 isolated from forest soil.</title>
        <authorList>
            <person name="Gao Z.-H."/>
            <person name="Qiu L.-H."/>
        </authorList>
    </citation>
    <scope>NUCLEOTIDE SEQUENCE [LARGE SCALE GENOMIC DNA]</scope>
    <source>
        <strain evidence="7 8">DHOM06</strain>
    </source>
</reference>
<dbReference type="SUPFAM" id="SSF74653">
    <property type="entry name" value="TolA/TonB C-terminal domain"/>
    <property type="match status" value="1"/>
</dbReference>
<comment type="caution">
    <text evidence="7">The sequence shown here is derived from an EMBL/GenBank/DDBJ whole genome shotgun (WGS) entry which is preliminary data.</text>
</comment>
<evidence type="ECO:0000256" key="2">
    <source>
        <dbReference type="ARBA" id="ARBA00022692"/>
    </source>
</evidence>
<dbReference type="NCBIfam" id="TIGR01352">
    <property type="entry name" value="tonB_Cterm"/>
    <property type="match status" value="1"/>
</dbReference>
<evidence type="ECO:0000256" key="5">
    <source>
        <dbReference type="SAM" id="SignalP"/>
    </source>
</evidence>
<evidence type="ECO:0000313" key="7">
    <source>
        <dbReference type="EMBL" id="RDU95708.1"/>
    </source>
</evidence>
<evidence type="ECO:0000256" key="1">
    <source>
        <dbReference type="ARBA" id="ARBA00004167"/>
    </source>
</evidence>
<dbReference type="GO" id="GO:0055085">
    <property type="term" value="P:transmembrane transport"/>
    <property type="evidence" value="ECO:0007669"/>
    <property type="project" value="InterPro"/>
</dbReference>
<dbReference type="OrthoDB" id="8758366at2"/>
<feature type="signal peptide" evidence="5">
    <location>
        <begin position="1"/>
        <end position="30"/>
    </location>
</feature>
<dbReference type="InterPro" id="IPR037682">
    <property type="entry name" value="TonB_C"/>
</dbReference>
<evidence type="ECO:0000256" key="3">
    <source>
        <dbReference type="ARBA" id="ARBA00022989"/>
    </source>
</evidence>
<protein>
    <submittedName>
        <fullName evidence="7">TonB family protein</fullName>
    </submittedName>
</protein>
<sequence length="169" mass="18323">MTPDLVRYPALRACGLTRLAALGALFLASACTFTPPTRPPAAALPPPAVANSLTVDQYRQAVARRIAERSPSYVEHRAPQAMLRSLVVVAFTIDRNGTVVRSSIYRTNGDDEAEATALAALRRASPLPPPPAKLLNGRGQVELMEDWLFNDDGKFQLRELAAPQALTFD</sequence>
<gene>
    <name evidence="7" type="ORF">DWV00_27760</name>
</gene>
<evidence type="ECO:0000313" key="8">
    <source>
        <dbReference type="Proteomes" id="UP000256838"/>
    </source>
</evidence>
<dbReference type="InterPro" id="IPR006260">
    <property type="entry name" value="TonB/TolA_C"/>
</dbReference>
<accession>A0A3D8JRR5</accession>
<proteinExistence type="predicted"/>
<dbReference type="PROSITE" id="PS51257">
    <property type="entry name" value="PROKAR_LIPOPROTEIN"/>
    <property type="match status" value="1"/>
</dbReference>
<feature type="chain" id="PRO_5017693606" evidence="5">
    <location>
        <begin position="31"/>
        <end position="169"/>
    </location>
</feature>
<keyword evidence="8" id="KW-1185">Reference proteome</keyword>
<evidence type="ECO:0000259" key="6">
    <source>
        <dbReference type="PROSITE" id="PS52015"/>
    </source>
</evidence>
<comment type="subcellular location">
    <subcellularLocation>
        <location evidence="1">Membrane</location>
        <topology evidence="1">Single-pass membrane protein</topology>
    </subcellularLocation>
</comment>
<dbReference type="Proteomes" id="UP000256838">
    <property type="component" value="Unassembled WGS sequence"/>
</dbReference>
<feature type="domain" description="TonB C-terminal" evidence="6">
    <location>
        <begin position="59"/>
        <end position="156"/>
    </location>
</feature>
<keyword evidence="4" id="KW-0472">Membrane</keyword>
<keyword evidence="5" id="KW-0732">Signal</keyword>
<dbReference type="Gene3D" id="3.30.1150.10">
    <property type="match status" value="1"/>
</dbReference>
<dbReference type="Pfam" id="PF13103">
    <property type="entry name" value="TonB_2"/>
    <property type="match status" value="1"/>
</dbReference>
<dbReference type="EMBL" id="QRGA01000018">
    <property type="protein sequence ID" value="RDU95708.1"/>
    <property type="molecule type" value="Genomic_DNA"/>
</dbReference>